<dbReference type="InterPro" id="IPR052920">
    <property type="entry name" value="DNA-binding_regulatory"/>
</dbReference>
<dbReference type="InterPro" id="IPR000073">
    <property type="entry name" value="AB_hydrolase_1"/>
</dbReference>
<dbReference type="Proteomes" id="UP000294321">
    <property type="component" value="Chromosome"/>
</dbReference>
<dbReference type="KEGG" id="lji:ELX58_07335"/>
<dbReference type="SUPFAM" id="SSF53474">
    <property type="entry name" value="alpha/beta-Hydrolases"/>
    <property type="match status" value="1"/>
</dbReference>
<protein>
    <submittedName>
        <fullName evidence="2">Alpha/beta hydrolase</fullName>
    </submittedName>
</protein>
<accession>A0A4P6ZME7</accession>
<reference evidence="3" key="1">
    <citation type="submission" date="2018-12" db="EMBL/GenBank/DDBJ databases">
        <title>A new species of lactobacillus.</title>
        <authorList>
            <person name="Jian Y."/>
            <person name="Xin L."/>
            <person name="Hong Z.J."/>
            <person name="Ming L.Z."/>
            <person name="Hong X.Z."/>
        </authorList>
    </citation>
    <scope>NUCLEOTIDE SEQUENCE [LARGE SCALE GENOMIC DNA]</scope>
    <source>
        <strain evidence="3">HSLZ-75</strain>
    </source>
</reference>
<dbReference type="PANTHER" id="PTHR43358">
    <property type="entry name" value="ALPHA/BETA-HYDROLASE"/>
    <property type="match status" value="1"/>
</dbReference>
<evidence type="ECO:0000259" key="1">
    <source>
        <dbReference type="Pfam" id="PF00561"/>
    </source>
</evidence>
<evidence type="ECO:0000313" key="3">
    <source>
        <dbReference type="Proteomes" id="UP000294321"/>
    </source>
</evidence>
<keyword evidence="3" id="KW-1185">Reference proteome</keyword>
<dbReference type="Gene3D" id="3.40.50.1820">
    <property type="entry name" value="alpha/beta hydrolase"/>
    <property type="match status" value="1"/>
</dbReference>
<dbReference type="OrthoDB" id="9776685at2"/>
<dbReference type="AlphaFoldDB" id="A0A4P6ZME7"/>
<proteinExistence type="predicted"/>
<sequence length="308" mass="36086">MKKSWLWSIPLAIGVGSFLISEKIFHTATHRRAKYPAPSKRMLRYAREYYRYIDWYHEIPKQTWYVHEKKTHERMIATYIPNAKATKRTVIIAHGFGGNRETMANYAKMFYELGFNILMPDDRGHGQSAGKYISFGWLDQIDYQHWIQEVIEHNGSDSKILLFGVSMGGAIVAMLSGDKLPKQVKAIIDDCGYSSVRDELDYILGHWYHLPKYPFDPMISTITRHRLGYYITDASTTHQLSKNVRPIFFIHGAQDHYVPTYMGYRNYHATHAPKELWVVPFASHAESFWINPQNYKNHVNAFLQDYFY</sequence>
<dbReference type="EMBL" id="CP034726">
    <property type="protein sequence ID" value="QBP18898.1"/>
    <property type="molecule type" value="Genomic_DNA"/>
</dbReference>
<gene>
    <name evidence="2" type="ORF">ELX58_07335</name>
</gene>
<dbReference type="Pfam" id="PF00561">
    <property type="entry name" value="Abhydrolase_1"/>
    <property type="match status" value="1"/>
</dbReference>
<organism evidence="2 3">
    <name type="scientific">Acetilactobacillus jinshanensis</name>
    <dbReference type="NCBI Taxonomy" id="1720083"/>
    <lineage>
        <taxon>Bacteria</taxon>
        <taxon>Bacillati</taxon>
        <taxon>Bacillota</taxon>
        <taxon>Bacilli</taxon>
        <taxon>Lactobacillales</taxon>
        <taxon>Lactobacillaceae</taxon>
        <taxon>Acetilactobacillus</taxon>
    </lineage>
</organism>
<keyword evidence="2" id="KW-0378">Hydrolase</keyword>
<dbReference type="InterPro" id="IPR029058">
    <property type="entry name" value="AB_hydrolase_fold"/>
</dbReference>
<name>A0A4P6ZME7_9LACO</name>
<dbReference type="PANTHER" id="PTHR43358:SF4">
    <property type="entry name" value="ALPHA_BETA HYDROLASE FOLD-1 DOMAIN-CONTAINING PROTEIN"/>
    <property type="match status" value="1"/>
</dbReference>
<dbReference type="GO" id="GO:0016787">
    <property type="term" value="F:hydrolase activity"/>
    <property type="evidence" value="ECO:0007669"/>
    <property type="project" value="UniProtKB-KW"/>
</dbReference>
<evidence type="ECO:0000313" key="2">
    <source>
        <dbReference type="EMBL" id="QBP18898.1"/>
    </source>
</evidence>
<feature type="domain" description="AB hydrolase-1" evidence="1">
    <location>
        <begin position="89"/>
        <end position="241"/>
    </location>
</feature>
<dbReference type="RefSeq" id="WP_133442456.1">
    <property type="nucleotide sequence ID" value="NZ_CP034726.1"/>
</dbReference>